<evidence type="ECO:0000256" key="2">
    <source>
        <dbReference type="ARBA" id="ARBA00022917"/>
    </source>
</evidence>
<keyword evidence="5" id="KW-1185">Reference proteome</keyword>
<dbReference type="GO" id="GO:0005739">
    <property type="term" value="C:mitochondrion"/>
    <property type="evidence" value="ECO:0007669"/>
    <property type="project" value="TreeGrafter"/>
</dbReference>
<keyword evidence="2" id="KW-0648">Protein biosynthesis</keyword>
<evidence type="ECO:0000313" key="4">
    <source>
        <dbReference type="EMBL" id="MCI17686.1"/>
    </source>
</evidence>
<dbReference type="Gene3D" id="3.40.50.300">
    <property type="entry name" value="P-loop containing nucleotide triphosphate hydrolases"/>
    <property type="match status" value="2"/>
</dbReference>
<feature type="non-terminal residue" evidence="4">
    <location>
        <position position="71"/>
    </location>
</feature>
<dbReference type="Proteomes" id="UP000265520">
    <property type="component" value="Unassembled WGS sequence"/>
</dbReference>
<dbReference type="AlphaFoldDB" id="A0A392Q296"/>
<feature type="non-terminal residue" evidence="4">
    <location>
        <position position="1"/>
    </location>
</feature>
<dbReference type="GO" id="GO:0003924">
    <property type="term" value="F:GTPase activity"/>
    <property type="evidence" value="ECO:0007669"/>
    <property type="project" value="InterPro"/>
</dbReference>
<organism evidence="4 5">
    <name type="scientific">Trifolium medium</name>
    <dbReference type="NCBI Taxonomy" id="97028"/>
    <lineage>
        <taxon>Eukaryota</taxon>
        <taxon>Viridiplantae</taxon>
        <taxon>Streptophyta</taxon>
        <taxon>Embryophyta</taxon>
        <taxon>Tracheophyta</taxon>
        <taxon>Spermatophyta</taxon>
        <taxon>Magnoliopsida</taxon>
        <taxon>eudicotyledons</taxon>
        <taxon>Gunneridae</taxon>
        <taxon>Pentapetalae</taxon>
        <taxon>rosids</taxon>
        <taxon>fabids</taxon>
        <taxon>Fabales</taxon>
        <taxon>Fabaceae</taxon>
        <taxon>Papilionoideae</taxon>
        <taxon>50 kb inversion clade</taxon>
        <taxon>NPAAA clade</taxon>
        <taxon>Hologalegina</taxon>
        <taxon>IRL clade</taxon>
        <taxon>Trifolieae</taxon>
        <taxon>Trifolium</taxon>
    </lineage>
</organism>
<reference evidence="4 5" key="1">
    <citation type="journal article" date="2018" name="Front. Plant Sci.">
        <title>Red Clover (Trifolium pratense) and Zigzag Clover (T. medium) - A Picture of Genomic Similarities and Differences.</title>
        <authorList>
            <person name="Dluhosova J."/>
            <person name="Istvanek J."/>
            <person name="Nedelnik J."/>
            <person name="Repkova J."/>
        </authorList>
    </citation>
    <scope>NUCLEOTIDE SEQUENCE [LARGE SCALE GENOMIC DNA]</scope>
    <source>
        <strain evidence="5">cv. 10/8</strain>
        <tissue evidence="4">Leaf</tissue>
    </source>
</reference>
<dbReference type="GO" id="GO:0070125">
    <property type="term" value="P:mitochondrial translational elongation"/>
    <property type="evidence" value="ECO:0007669"/>
    <property type="project" value="TreeGrafter"/>
</dbReference>
<sequence>INILDSVDYNAAVESALRAFDGAIHVLSGVGGVQSQSIGVDKRIIRYQLPRLIFINNLDQKGANPWQVLNQ</sequence>
<dbReference type="GO" id="GO:0005525">
    <property type="term" value="F:GTP binding"/>
    <property type="evidence" value="ECO:0007669"/>
    <property type="project" value="InterPro"/>
</dbReference>
<dbReference type="GO" id="GO:0003746">
    <property type="term" value="F:translation elongation factor activity"/>
    <property type="evidence" value="ECO:0007669"/>
    <property type="project" value="UniProtKB-KW"/>
</dbReference>
<dbReference type="InterPro" id="IPR000795">
    <property type="entry name" value="T_Tr_GTP-bd_dom"/>
</dbReference>
<evidence type="ECO:0000256" key="1">
    <source>
        <dbReference type="ARBA" id="ARBA00022768"/>
    </source>
</evidence>
<dbReference type="PANTHER" id="PTHR43636:SF2">
    <property type="entry name" value="ELONGATION FACTOR G, MITOCHONDRIAL"/>
    <property type="match status" value="1"/>
</dbReference>
<keyword evidence="1 4" id="KW-0251">Elongation factor</keyword>
<dbReference type="SUPFAM" id="SSF52540">
    <property type="entry name" value="P-loop containing nucleoside triphosphate hydrolases"/>
    <property type="match status" value="1"/>
</dbReference>
<evidence type="ECO:0000313" key="5">
    <source>
        <dbReference type="Proteomes" id="UP000265520"/>
    </source>
</evidence>
<comment type="caution">
    <text evidence="4">The sequence shown here is derived from an EMBL/GenBank/DDBJ whole genome shotgun (WGS) entry which is preliminary data.</text>
</comment>
<name>A0A392Q296_9FABA</name>
<dbReference type="Pfam" id="PF00009">
    <property type="entry name" value="GTP_EFTU"/>
    <property type="match status" value="1"/>
</dbReference>
<proteinExistence type="predicted"/>
<dbReference type="EMBL" id="LXQA010106604">
    <property type="protein sequence ID" value="MCI17686.1"/>
    <property type="molecule type" value="Genomic_DNA"/>
</dbReference>
<evidence type="ECO:0000259" key="3">
    <source>
        <dbReference type="Pfam" id="PF00009"/>
    </source>
</evidence>
<feature type="domain" description="Tr-type G" evidence="3">
    <location>
        <begin position="6"/>
        <end position="69"/>
    </location>
</feature>
<accession>A0A392Q296</accession>
<dbReference type="InterPro" id="IPR027417">
    <property type="entry name" value="P-loop_NTPase"/>
</dbReference>
<dbReference type="PANTHER" id="PTHR43636">
    <property type="entry name" value="ELONGATION FACTOR G, MITOCHONDRIAL"/>
    <property type="match status" value="1"/>
</dbReference>
<protein>
    <submittedName>
        <fullName evidence="4">Elongation factor G</fullName>
    </submittedName>
</protein>